<feature type="region of interest" description="Disordered" evidence="7">
    <location>
        <begin position="43"/>
        <end position="132"/>
    </location>
</feature>
<evidence type="ECO:0000256" key="4">
    <source>
        <dbReference type="ARBA" id="ARBA00022490"/>
    </source>
</evidence>
<dbReference type="STRING" id="34691.A0A182XB80"/>
<dbReference type="GO" id="GO:0045926">
    <property type="term" value="P:negative regulation of growth"/>
    <property type="evidence" value="ECO:0007669"/>
    <property type="project" value="UniProtKB-ARBA"/>
</dbReference>
<name>A0A182XB80_ANOQN</name>
<feature type="compositionally biased region" description="Low complexity" evidence="7">
    <location>
        <begin position="50"/>
        <end position="90"/>
    </location>
</feature>
<dbReference type="Gene3D" id="3.90.470.40">
    <property type="entry name" value="RTP801-like"/>
    <property type="match status" value="1"/>
</dbReference>
<dbReference type="FunFam" id="3.90.470.40:FF:000003">
    <property type="entry name" value="Charybde, isoform E"/>
    <property type="match status" value="1"/>
</dbReference>
<feature type="compositionally biased region" description="Basic and acidic residues" evidence="7">
    <location>
        <begin position="119"/>
        <end position="132"/>
    </location>
</feature>
<accession>A0A182XB80</accession>
<proteinExistence type="inferred from homology"/>
<evidence type="ECO:0000256" key="5">
    <source>
        <dbReference type="ARBA" id="ARBA00022703"/>
    </source>
</evidence>
<keyword evidence="9" id="KW-1185">Reference proteome</keyword>
<evidence type="ECO:0000313" key="9">
    <source>
        <dbReference type="Proteomes" id="UP000076407"/>
    </source>
</evidence>
<comment type="function">
    <text evidence="6">Inhibits cell growth by regulating the Tor pathway upstream of the Tsc1-Tsc2 complex and downstream of Akt1. Acts as a cell death activator during head development.</text>
</comment>
<keyword evidence="3" id="KW-0217">Developmental protein</keyword>
<dbReference type="GO" id="GO:0006915">
    <property type="term" value="P:apoptotic process"/>
    <property type="evidence" value="ECO:0007669"/>
    <property type="project" value="UniProtKB-KW"/>
</dbReference>
<dbReference type="GO" id="GO:0009968">
    <property type="term" value="P:negative regulation of signal transduction"/>
    <property type="evidence" value="ECO:0007669"/>
    <property type="project" value="InterPro"/>
</dbReference>
<keyword evidence="5" id="KW-0053">Apoptosis</keyword>
<comment type="similarity">
    <text evidence="2">Belongs to the DDIT4 family.</text>
</comment>
<evidence type="ECO:0000256" key="7">
    <source>
        <dbReference type="SAM" id="MobiDB-lite"/>
    </source>
</evidence>
<dbReference type="InterPro" id="IPR012918">
    <property type="entry name" value="RTP801-like"/>
</dbReference>
<dbReference type="Pfam" id="PF07809">
    <property type="entry name" value="RTP801_C"/>
    <property type="match status" value="1"/>
</dbReference>
<dbReference type="PANTHER" id="PTHR12478:SF16">
    <property type="entry name" value="PROTEIN CHARYBDE-RELATED"/>
    <property type="match status" value="1"/>
</dbReference>
<dbReference type="InterPro" id="IPR038281">
    <property type="entry name" value="RTP801-like_C_sf"/>
</dbReference>
<dbReference type="PANTHER" id="PTHR12478">
    <property type="entry name" value="DNA-DAMAGE-INDUCIBLE TRANSCRIPT 4 PROTEIN DDIT4"/>
    <property type="match status" value="1"/>
</dbReference>
<evidence type="ECO:0000256" key="2">
    <source>
        <dbReference type="ARBA" id="ARBA00010670"/>
    </source>
</evidence>
<dbReference type="GO" id="GO:0032006">
    <property type="term" value="P:regulation of TOR signaling"/>
    <property type="evidence" value="ECO:0007669"/>
    <property type="project" value="UniProtKB-ARBA"/>
</dbReference>
<evidence type="ECO:0000313" key="8">
    <source>
        <dbReference type="EnsemblMetazoa" id="AQUA007077-PA"/>
    </source>
</evidence>
<dbReference type="GO" id="GO:0005737">
    <property type="term" value="C:cytoplasm"/>
    <property type="evidence" value="ECO:0007669"/>
    <property type="project" value="UniProtKB-SubCell"/>
</dbReference>
<sequence length="318" mass="37282">MSANLAAIDELVEEFLKMELISVPPYPGQLGYLGSTKVNDFRTPLMPIPANNSNKNSNQSQRHQSQPQQREQQQQAASQQQQQLPSSQPLRSHHHNNSSSHHHHHHHYHHHHHQQQQLQREREAKQQQRELEQQQQQQQQQQLLQQQQQQRQQQLQQQQQQQQYYSENQYPLEPATIALTASPHEDALQKLTQRLESELRIAKRQHLACTEVLLPADLLPRISAEMFEQSEKEPCGIRGCTIYIEFEDEPDNTRRIATMKTDPNTVSTFELYLTLKQDRRGWTSILPQFLKNLARGSTIMISPEFRLTKNKLYHAYAD</sequence>
<evidence type="ECO:0000256" key="3">
    <source>
        <dbReference type="ARBA" id="ARBA00022473"/>
    </source>
</evidence>
<dbReference type="Proteomes" id="UP000076407">
    <property type="component" value="Unassembled WGS sequence"/>
</dbReference>
<organism evidence="8 9">
    <name type="scientific">Anopheles quadriannulatus</name>
    <name type="common">Mosquito</name>
    <dbReference type="NCBI Taxonomy" id="34691"/>
    <lineage>
        <taxon>Eukaryota</taxon>
        <taxon>Metazoa</taxon>
        <taxon>Ecdysozoa</taxon>
        <taxon>Arthropoda</taxon>
        <taxon>Hexapoda</taxon>
        <taxon>Insecta</taxon>
        <taxon>Pterygota</taxon>
        <taxon>Neoptera</taxon>
        <taxon>Endopterygota</taxon>
        <taxon>Diptera</taxon>
        <taxon>Nematocera</taxon>
        <taxon>Culicoidea</taxon>
        <taxon>Culicidae</taxon>
        <taxon>Anophelinae</taxon>
        <taxon>Anopheles</taxon>
    </lineage>
</organism>
<dbReference type="GO" id="GO:0006979">
    <property type="term" value="P:response to oxidative stress"/>
    <property type="evidence" value="ECO:0007669"/>
    <property type="project" value="UniProtKB-ARBA"/>
</dbReference>
<feature type="compositionally biased region" description="Basic residues" evidence="7">
    <location>
        <begin position="91"/>
        <end position="114"/>
    </location>
</feature>
<dbReference type="GO" id="GO:0008258">
    <property type="term" value="P:head involution"/>
    <property type="evidence" value="ECO:0007669"/>
    <property type="project" value="UniProtKB-ARBA"/>
</dbReference>
<keyword evidence="4" id="KW-0963">Cytoplasm</keyword>
<dbReference type="VEuPathDB" id="VectorBase:AQUA007077"/>
<evidence type="ECO:0000256" key="1">
    <source>
        <dbReference type="ARBA" id="ARBA00004496"/>
    </source>
</evidence>
<dbReference type="EnsemblMetazoa" id="AQUA007077-RA">
    <property type="protein sequence ID" value="AQUA007077-PA"/>
    <property type="gene ID" value="AQUA007077"/>
</dbReference>
<reference evidence="8" key="1">
    <citation type="submission" date="2020-05" db="UniProtKB">
        <authorList>
            <consortium name="EnsemblMetazoa"/>
        </authorList>
    </citation>
    <scope>IDENTIFICATION</scope>
    <source>
        <strain evidence="8">SANGQUA</strain>
    </source>
</reference>
<comment type="subcellular location">
    <subcellularLocation>
        <location evidence="1">Cytoplasm</location>
    </subcellularLocation>
</comment>
<dbReference type="AlphaFoldDB" id="A0A182XB80"/>
<protein>
    <submittedName>
        <fullName evidence="8">Uncharacterized protein</fullName>
    </submittedName>
</protein>
<evidence type="ECO:0000256" key="6">
    <source>
        <dbReference type="ARBA" id="ARBA00059352"/>
    </source>
</evidence>